<dbReference type="OrthoDB" id="2991099at2"/>
<evidence type="ECO:0000313" key="2">
    <source>
        <dbReference type="EMBL" id="KUO96056.1"/>
    </source>
</evidence>
<name>A0A101XR82_9BACL</name>
<dbReference type="EMBL" id="LPVJ01000029">
    <property type="protein sequence ID" value="KUO96056.1"/>
    <property type="molecule type" value="Genomic_DNA"/>
</dbReference>
<keyword evidence="3" id="KW-1185">Reference proteome</keyword>
<dbReference type="Proteomes" id="UP000053557">
    <property type="component" value="Unassembled WGS sequence"/>
</dbReference>
<proteinExistence type="predicted"/>
<protein>
    <submittedName>
        <fullName evidence="2">Uncharacterized protein</fullName>
    </submittedName>
</protein>
<accession>A0A101XR82</accession>
<organism evidence="2 3">
    <name type="scientific">Ferroacidibacillus organovorans</name>
    <dbReference type="NCBI Taxonomy" id="1765683"/>
    <lineage>
        <taxon>Bacteria</taxon>
        <taxon>Bacillati</taxon>
        <taxon>Bacillota</taxon>
        <taxon>Bacilli</taxon>
        <taxon>Bacillales</taxon>
        <taxon>Alicyclobacillaceae</taxon>
        <taxon>Ferroacidibacillus</taxon>
    </lineage>
</organism>
<gene>
    <name evidence="2" type="ORF">ATW55_01415</name>
</gene>
<feature type="compositionally biased region" description="Basic and acidic residues" evidence="1">
    <location>
        <begin position="22"/>
        <end position="41"/>
    </location>
</feature>
<evidence type="ECO:0000313" key="3">
    <source>
        <dbReference type="Proteomes" id="UP000053557"/>
    </source>
</evidence>
<reference evidence="2 3" key="1">
    <citation type="submission" date="2015-12" db="EMBL/GenBank/DDBJ databases">
        <title>Draft genome sequence of Acidibacillus ferrooxidans ITV001, isolated from a chalcopyrite acid mine drainage site in Brazil.</title>
        <authorList>
            <person name="Dall'Agnol H."/>
            <person name="Nancucheo I."/>
            <person name="Johnson B."/>
            <person name="Oliveira R."/>
            <person name="Leite L."/>
            <person name="Pylro V."/>
            <person name="Nunes G.L."/>
            <person name="Tzotzos G."/>
            <person name="Fernandes G.R."/>
            <person name="Dutra J."/>
            <person name="Orellana S.C."/>
            <person name="Oliveira G."/>
        </authorList>
    </citation>
    <scope>NUCLEOTIDE SEQUENCE [LARGE SCALE GENOMIC DNA]</scope>
    <source>
        <strain evidence="3">ITV01</strain>
    </source>
</reference>
<sequence>MPRAENRKRPPGSQGAGFGSGHLDKTSTHQHIIEQKQRLDKKQELIAKMKKIQKDKLGDGEKS</sequence>
<dbReference type="RefSeq" id="WP_067715034.1">
    <property type="nucleotide sequence ID" value="NZ_LPVJ01000029.1"/>
</dbReference>
<dbReference type="AlphaFoldDB" id="A0A101XR82"/>
<evidence type="ECO:0000256" key="1">
    <source>
        <dbReference type="SAM" id="MobiDB-lite"/>
    </source>
</evidence>
<comment type="caution">
    <text evidence="2">The sequence shown here is derived from an EMBL/GenBank/DDBJ whole genome shotgun (WGS) entry which is preliminary data.</text>
</comment>
<feature type="region of interest" description="Disordered" evidence="1">
    <location>
        <begin position="1"/>
        <end position="41"/>
    </location>
</feature>